<accession>K1PIC7</accession>
<sequence>MHLDCDLVDVVVILPGSNAVTDSEFNDLKRTVLLLIRGMAISESKTRLATVSYGSVVSSSSTYLLGDRMILGSSVMSMTKIGGSNDVGRGLEMGRLLLNNNKRYEVARVSVVIYKNVSMPAIIEAQQHADKMVDDGIRVISIGIGSSVLSHLAFSQELAYNFTSTKKLLSSFREIPKYICKAIQTPNQQSEMALSSTTMSSIDGKQTTKDYKEIPEICKRAKWVNGVGYAAIEGDLGAFAMCYKGLHNVMKVSYKECPQGQHWSKEEVTCVRITRVETSQEVTSLCQLMPVYGSPNKFKQRTGFGSLKEFECPAGTVFNNETCGCSTFNISEYMAKQQQESNTCTPELYLPFCGDLNDFSGKNTYIQEIGHVRLREGKAYFDGKSYLFIPRFTGIKYGDTVVIKLKYLAEDEEKYVNIEDESPSLTQFSLISNGICHGKRCETPSSISIGGKKGATIFNVVSAGDTSASYYIVSEHIRHKRQVSEDGGMQVELVQIHQEPMAASAIYQENNLSSDEPIGIEDSEEIRDDEPQIYDIEIPDRIPVSNSGAEAFQFQPSLKSFVTDTTDNDYDIILEPSDIINIQIPTTAVPKPFTEKSIKFESKIQLENTETGTKKDELEETDESKVTDNEDNTTENFDIIFNSSDTNDIRELIHEIKGSILKEESDSNTSKYVAVDDSDMQDIQENVNYDILIGNSEEGIGNRDNSTDSEEIDTSVNDLNNNPKDLSSDEITFENDATIETDLGLDLPSKKKSIWRSVILKIKDGVIQASVDGRKEDERYFSGQIRTTQTGFYIGAGTGGQNFKGYIDECVPCDYLNEKFFFWNYHSKIGFVVCGNGNVSTSGFRSSTFDVLENVRKLEKPSSDKTPKRTDQCIRAINTVFSLGGREGVKKIAVLLIGEDNSWSDKATKAHVQEAKDNHVSILVITTGNKNFTRLHSLRNIASDDGKFFVLPSFKGLQPLSNDLSTGSCLPIALDFSAKKDKTTEAPATSPRQVSISDVRCRSSGISAFEKLIPFFGWIRVNCANNERVDLIKCECGTSQTIQTQGEDITTSSPSVTKPFKVPNNILNTAVKSALKTHSTVPHQTSTTSEAPVDPSPNKMTSSFQKTHSTTASTSFDTTVSKIKSTTYPDNSVIYQPKNTTATKSDILDNYTQPDPSSSNETAIEILPTESEVIKNSSKSALLIKLLNMENTLQSKLISLLNKENFFLGHADYDYPDLPTLPPLVPDSTTAAGPTGEHDSTTPSLENITVPSDVMDLFKSDSELESAIAILMHAKSAERSSGVDTQLSSTTPQMSQVEDVKTEPMASSPATTFSPPIITSVYPAVSSTRASVPLTTASEVNSLKPSPTKSLPVVTTTLQIVRQQVQKLALPPLPRKQRQRIRFPLRRGNVKHRPRSSASSNMISKMEEKSKTNLSSQSKDALDATRLNVTRQKTKAVVSSGGQDLTSKVTPLPKTQSPSSLSKDLKGSKPPSLTVVLRKVVKKDMPLPTPKVDDKIKNGKITVF</sequence>
<feature type="region of interest" description="Disordered" evidence="1">
    <location>
        <begin position="1224"/>
        <end position="1246"/>
    </location>
</feature>
<feature type="compositionally biased region" description="Polar residues" evidence="1">
    <location>
        <begin position="1076"/>
        <end position="1090"/>
    </location>
</feature>
<dbReference type="PANTHER" id="PTHR24020">
    <property type="entry name" value="COLLAGEN ALPHA"/>
    <property type="match status" value="1"/>
</dbReference>
<evidence type="ECO:0000256" key="1">
    <source>
        <dbReference type="SAM" id="MobiDB-lite"/>
    </source>
</evidence>
<dbReference type="InParanoid" id="K1PIC7"/>
<feature type="compositionally biased region" description="Basic and acidic residues" evidence="1">
    <location>
        <begin position="612"/>
        <end position="628"/>
    </location>
</feature>
<dbReference type="PROSITE" id="PS50234">
    <property type="entry name" value="VWFA"/>
    <property type="match status" value="1"/>
</dbReference>
<protein>
    <submittedName>
        <fullName evidence="2">Uncharacterized protein</fullName>
    </submittedName>
</protein>
<organism evidence="2">
    <name type="scientific">Magallana gigas</name>
    <name type="common">Pacific oyster</name>
    <name type="synonym">Crassostrea gigas</name>
    <dbReference type="NCBI Taxonomy" id="29159"/>
    <lineage>
        <taxon>Eukaryota</taxon>
        <taxon>Metazoa</taxon>
        <taxon>Spiralia</taxon>
        <taxon>Lophotrochozoa</taxon>
        <taxon>Mollusca</taxon>
        <taxon>Bivalvia</taxon>
        <taxon>Autobranchia</taxon>
        <taxon>Pteriomorphia</taxon>
        <taxon>Ostreida</taxon>
        <taxon>Ostreoidea</taxon>
        <taxon>Ostreidae</taxon>
        <taxon>Magallana</taxon>
    </lineage>
</organism>
<dbReference type="HOGENOM" id="CLU_248526_0_0_1"/>
<dbReference type="Gene3D" id="3.40.50.410">
    <property type="entry name" value="von Willebrand factor, type A domain"/>
    <property type="match status" value="2"/>
</dbReference>
<reference evidence="2" key="1">
    <citation type="journal article" date="2012" name="Nature">
        <title>The oyster genome reveals stress adaptation and complexity of shell formation.</title>
        <authorList>
            <person name="Zhang G."/>
            <person name="Fang X."/>
            <person name="Guo X."/>
            <person name="Li L."/>
            <person name="Luo R."/>
            <person name="Xu F."/>
            <person name="Yang P."/>
            <person name="Zhang L."/>
            <person name="Wang X."/>
            <person name="Qi H."/>
            <person name="Xiong Z."/>
            <person name="Que H."/>
            <person name="Xie Y."/>
            <person name="Holland P.W."/>
            <person name="Paps J."/>
            <person name="Zhu Y."/>
            <person name="Wu F."/>
            <person name="Chen Y."/>
            <person name="Wang J."/>
            <person name="Peng C."/>
            <person name="Meng J."/>
            <person name="Yang L."/>
            <person name="Liu J."/>
            <person name="Wen B."/>
            <person name="Zhang N."/>
            <person name="Huang Z."/>
            <person name="Zhu Q."/>
            <person name="Feng Y."/>
            <person name="Mount A."/>
            <person name="Hedgecock D."/>
            <person name="Xu Z."/>
            <person name="Liu Y."/>
            <person name="Domazet-Loso T."/>
            <person name="Du Y."/>
            <person name="Sun X."/>
            <person name="Zhang S."/>
            <person name="Liu B."/>
            <person name="Cheng P."/>
            <person name="Jiang X."/>
            <person name="Li J."/>
            <person name="Fan D."/>
            <person name="Wang W."/>
            <person name="Fu W."/>
            <person name="Wang T."/>
            <person name="Wang B."/>
            <person name="Zhang J."/>
            <person name="Peng Z."/>
            <person name="Li Y."/>
            <person name="Li N."/>
            <person name="Wang J."/>
            <person name="Chen M."/>
            <person name="He Y."/>
            <person name="Tan F."/>
            <person name="Song X."/>
            <person name="Zheng Q."/>
            <person name="Huang R."/>
            <person name="Yang H."/>
            <person name="Du X."/>
            <person name="Chen L."/>
            <person name="Yang M."/>
            <person name="Gaffney P.M."/>
            <person name="Wang S."/>
            <person name="Luo L."/>
            <person name="She Z."/>
            <person name="Ming Y."/>
            <person name="Huang W."/>
            <person name="Zhang S."/>
            <person name="Huang B."/>
            <person name="Zhang Y."/>
            <person name="Qu T."/>
            <person name="Ni P."/>
            <person name="Miao G."/>
            <person name="Wang J."/>
            <person name="Wang Q."/>
            <person name="Steinberg C.E."/>
            <person name="Wang H."/>
            <person name="Li N."/>
            <person name="Qian L."/>
            <person name="Zhang G."/>
            <person name="Li Y."/>
            <person name="Yang H."/>
            <person name="Liu X."/>
            <person name="Wang J."/>
            <person name="Yin Y."/>
            <person name="Wang J."/>
        </authorList>
    </citation>
    <scope>NUCLEOTIDE SEQUENCE [LARGE SCALE GENOMIC DNA]</scope>
    <source>
        <strain evidence="2">05x7-T-G4-1.051#20</strain>
    </source>
</reference>
<dbReference type="InterPro" id="IPR036465">
    <property type="entry name" value="vWFA_dom_sf"/>
</dbReference>
<feature type="region of interest" description="Disordered" evidence="1">
    <location>
        <begin position="610"/>
        <end position="631"/>
    </location>
</feature>
<feature type="compositionally biased region" description="Polar residues" evidence="1">
    <location>
        <begin position="1282"/>
        <end position="1296"/>
    </location>
</feature>
<feature type="region of interest" description="Disordered" evidence="1">
    <location>
        <begin position="1279"/>
        <end position="1311"/>
    </location>
</feature>
<dbReference type="InterPro" id="IPR002035">
    <property type="entry name" value="VWF_A"/>
</dbReference>
<dbReference type="Pfam" id="PF00092">
    <property type="entry name" value="VWA"/>
    <property type="match status" value="2"/>
</dbReference>
<feature type="region of interest" description="Disordered" evidence="1">
    <location>
        <begin position="697"/>
        <end position="726"/>
    </location>
</feature>
<feature type="compositionally biased region" description="Polar residues" evidence="1">
    <location>
        <begin position="714"/>
        <end position="725"/>
    </location>
</feature>
<gene>
    <name evidence="2" type="ORF">CGI_10004086</name>
</gene>
<name>K1PIC7_MAGGI</name>
<dbReference type="InterPro" id="IPR050525">
    <property type="entry name" value="ECM_Assembly_Org"/>
</dbReference>
<dbReference type="EMBL" id="JH817056">
    <property type="protein sequence ID" value="EKC21333.1"/>
    <property type="molecule type" value="Genomic_DNA"/>
</dbReference>
<evidence type="ECO:0000313" key="2">
    <source>
        <dbReference type="EMBL" id="EKC21333.1"/>
    </source>
</evidence>
<feature type="region of interest" description="Disordered" evidence="1">
    <location>
        <begin position="1076"/>
        <end position="1108"/>
    </location>
</feature>
<feature type="compositionally biased region" description="Polar residues" evidence="1">
    <location>
        <begin position="1440"/>
        <end position="1462"/>
    </location>
</feature>
<feature type="region of interest" description="Disordered" evidence="1">
    <location>
        <begin position="1369"/>
        <end position="1471"/>
    </location>
</feature>
<feature type="compositionally biased region" description="Basic residues" evidence="1">
    <location>
        <begin position="1375"/>
        <end position="1395"/>
    </location>
</feature>
<proteinExistence type="predicted"/>
<dbReference type="SUPFAM" id="SSF53300">
    <property type="entry name" value="vWA-like"/>
    <property type="match status" value="2"/>
</dbReference>
<feature type="compositionally biased region" description="Polar residues" evidence="1">
    <location>
        <begin position="1098"/>
        <end position="1108"/>
    </location>
</feature>